<feature type="coiled-coil region" evidence="1">
    <location>
        <begin position="48"/>
        <end position="75"/>
    </location>
</feature>
<organism evidence="2 3">
    <name type="scientific">Aquifex aeolicus</name>
    <dbReference type="NCBI Taxonomy" id="63363"/>
    <lineage>
        <taxon>Bacteria</taxon>
        <taxon>Pseudomonadati</taxon>
        <taxon>Aquificota</taxon>
        <taxon>Aquificia</taxon>
        <taxon>Aquificales</taxon>
        <taxon>Aquificaceae</taxon>
        <taxon>Aquifex</taxon>
    </lineage>
</organism>
<reference evidence="2" key="1">
    <citation type="journal article" date="2020" name="ISME J.">
        <title>Gammaproteobacteria mediating utilization of methyl-, sulfur- and petroleum organic compounds in deep ocean hydrothermal plumes.</title>
        <authorList>
            <person name="Zhou Z."/>
            <person name="Liu Y."/>
            <person name="Pan J."/>
            <person name="Cron B.R."/>
            <person name="Toner B.M."/>
            <person name="Anantharaman K."/>
            <person name="Breier J.A."/>
            <person name="Dick G.J."/>
            <person name="Li M."/>
        </authorList>
    </citation>
    <scope>NUCLEOTIDE SEQUENCE</scope>
    <source>
        <strain evidence="2">SZUA-1501</strain>
    </source>
</reference>
<evidence type="ECO:0000313" key="2">
    <source>
        <dbReference type="EMBL" id="HIP97861.1"/>
    </source>
</evidence>
<evidence type="ECO:0000256" key="1">
    <source>
        <dbReference type="SAM" id="Coils"/>
    </source>
</evidence>
<accession>A0A9D0YNN8</accession>
<keyword evidence="1" id="KW-0175">Coiled coil</keyword>
<evidence type="ECO:0000313" key="3">
    <source>
        <dbReference type="Proteomes" id="UP000606463"/>
    </source>
</evidence>
<sequence length="127" mass="15475">MDKIVFQPLTDMAFWRKRKEEIRKRFLSVTQIASSVNWNVHYAFFKPVTPTEEELKRFQQKVRDVKEELLLLKKHFKPKHPQMVQALESKLNHLIEEYKSYPFSNREEFFQIRLNFLRNALKKCFVG</sequence>
<dbReference type="Proteomes" id="UP000606463">
    <property type="component" value="Unassembled WGS sequence"/>
</dbReference>
<proteinExistence type="predicted"/>
<comment type="caution">
    <text evidence="2">The sequence shown here is derived from an EMBL/GenBank/DDBJ whole genome shotgun (WGS) entry which is preliminary data.</text>
</comment>
<gene>
    <name evidence="2" type="ORF">EYH37_00620</name>
</gene>
<protein>
    <submittedName>
        <fullName evidence="2">Uncharacterized protein</fullName>
    </submittedName>
</protein>
<dbReference type="AlphaFoldDB" id="A0A9D0YNN8"/>
<dbReference type="EMBL" id="DQVE01000006">
    <property type="protein sequence ID" value="HIP97861.1"/>
    <property type="molecule type" value="Genomic_DNA"/>
</dbReference>
<name>A0A9D0YNN8_AQUAO</name>